<dbReference type="GO" id="GO:0005525">
    <property type="term" value="F:GTP binding"/>
    <property type="evidence" value="ECO:0007669"/>
    <property type="project" value="UniProtKB-KW"/>
</dbReference>
<organism evidence="4 5">
    <name type="scientific">Clytia hemisphaerica</name>
    <dbReference type="NCBI Taxonomy" id="252671"/>
    <lineage>
        <taxon>Eukaryota</taxon>
        <taxon>Metazoa</taxon>
        <taxon>Cnidaria</taxon>
        <taxon>Hydrozoa</taxon>
        <taxon>Hydroidolina</taxon>
        <taxon>Leptothecata</taxon>
        <taxon>Obeliida</taxon>
        <taxon>Clytiidae</taxon>
        <taxon>Clytia</taxon>
    </lineage>
</organism>
<protein>
    <submittedName>
        <fullName evidence="4">Uncharacterized protein</fullName>
    </submittedName>
</protein>
<accession>A0A7M5WKP4</accession>
<dbReference type="AlphaFoldDB" id="A0A7M5WKP4"/>
<dbReference type="SMART" id="SM00175">
    <property type="entry name" value="RAB"/>
    <property type="match status" value="1"/>
</dbReference>
<evidence type="ECO:0000313" key="4">
    <source>
        <dbReference type="EnsemblMetazoa" id="CLYHEMP007795.2"/>
    </source>
</evidence>
<dbReference type="PANTHER" id="PTHR47977">
    <property type="entry name" value="RAS-RELATED PROTEIN RAB"/>
    <property type="match status" value="1"/>
</dbReference>
<evidence type="ECO:0000313" key="5">
    <source>
        <dbReference type="Proteomes" id="UP000594262"/>
    </source>
</evidence>
<keyword evidence="1" id="KW-0547">Nucleotide-binding</keyword>
<dbReference type="OrthoDB" id="6056409at2759"/>
<keyword evidence="2" id="KW-0342">GTP-binding</keyword>
<dbReference type="InterPro" id="IPR005225">
    <property type="entry name" value="Small_GTP-bd"/>
</dbReference>
<dbReference type="Pfam" id="PF00071">
    <property type="entry name" value="Ras"/>
    <property type="match status" value="1"/>
</dbReference>
<dbReference type="InterPro" id="IPR001806">
    <property type="entry name" value="Small_GTPase"/>
</dbReference>
<dbReference type="PROSITE" id="PS51419">
    <property type="entry name" value="RAB"/>
    <property type="match status" value="1"/>
</dbReference>
<evidence type="ECO:0000256" key="1">
    <source>
        <dbReference type="ARBA" id="ARBA00022741"/>
    </source>
</evidence>
<keyword evidence="3" id="KW-0175">Coiled coil</keyword>
<dbReference type="SMART" id="SM00174">
    <property type="entry name" value="RHO"/>
    <property type="match status" value="1"/>
</dbReference>
<dbReference type="GO" id="GO:0003924">
    <property type="term" value="F:GTPase activity"/>
    <property type="evidence" value="ECO:0007669"/>
    <property type="project" value="InterPro"/>
</dbReference>
<keyword evidence="5" id="KW-1185">Reference proteome</keyword>
<dbReference type="Gene3D" id="3.40.50.300">
    <property type="entry name" value="P-loop containing nucleotide triphosphate hydrolases"/>
    <property type="match status" value="1"/>
</dbReference>
<sequence>MGAGASNMFSQNPMKKNYPIEDVPTFKIVLVGDSNAGKTSIFLRYTREQFDYSYQPTMNVNIGNVTKKVQFPFETLVSVSLWDLPGREEIDLRRSYYKDIDAAIVVVDLSDDGSLEMAGTWKQDINNNSTLTTADNNGNEKARRKSVASQAQVPILLIGNKLDKVSSVMDVDDEDQDLNEHSDNEKVVALEEIALQHSFVGSVAVSACECDGGVHAAFRSLLRFLLHKKAPKKVKDRERSEGNGNHLISIFSDPNQHGAFTRNMGSVDDHVYEPLKITRIPEVDQIVEAADKNVRTVEFTSVGLLVAVKNFKKSCCVSGITDNNKSSIEECVTSLKDSLRNGKEEDVLLASEEAGYIKLSIPDDAEVPGTLKRVLNIYDKEVCKKTRKVLSQCPTLKVQLSDQVKELERESETLLDKGSSVGLNKKQLRVAVQSMEDNIEKIKDTIALADEAMRITDDQFKRIKNAMMW</sequence>
<dbReference type="GeneID" id="136804347"/>
<evidence type="ECO:0000256" key="2">
    <source>
        <dbReference type="ARBA" id="ARBA00023134"/>
    </source>
</evidence>
<dbReference type="EnsemblMetazoa" id="CLYHEMT007795.2">
    <property type="protein sequence ID" value="CLYHEMP007795.2"/>
    <property type="gene ID" value="CLYHEMG007795"/>
</dbReference>
<dbReference type="SMART" id="SM00173">
    <property type="entry name" value="RAS"/>
    <property type="match status" value="1"/>
</dbReference>
<dbReference type="CDD" id="cd00154">
    <property type="entry name" value="Rab"/>
    <property type="match status" value="1"/>
</dbReference>
<dbReference type="RefSeq" id="XP_066917157.1">
    <property type="nucleotide sequence ID" value="XM_067061056.1"/>
</dbReference>
<reference evidence="4" key="1">
    <citation type="submission" date="2021-01" db="UniProtKB">
        <authorList>
            <consortium name="EnsemblMetazoa"/>
        </authorList>
    </citation>
    <scope>IDENTIFICATION</scope>
</reference>
<dbReference type="RefSeq" id="XP_066917158.1">
    <property type="nucleotide sequence ID" value="XM_067061057.1"/>
</dbReference>
<dbReference type="PRINTS" id="PR00449">
    <property type="entry name" value="RASTRNSFRMNG"/>
</dbReference>
<feature type="coiled-coil region" evidence="3">
    <location>
        <begin position="397"/>
        <end position="452"/>
    </location>
</feature>
<dbReference type="SUPFAM" id="SSF52540">
    <property type="entry name" value="P-loop containing nucleoside triphosphate hydrolases"/>
    <property type="match status" value="1"/>
</dbReference>
<proteinExistence type="predicted"/>
<dbReference type="NCBIfam" id="TIGR00231">
    <property type="entry name" value="small_GTP"/>
    <property type="match status" value="1"/>
</dbReference>
<name>A0A7M5WKP4_9CNID</name>
<dbReference type="Proteomes" id="UP000594262">
    <property type="component" value="Unplaced"/>
</dbReference>
<evidence type="ECO:0000256" key="3">
    <source>
        <dbReference type="SAM" id="Coils"/>
    </source>
</evidence>
<dbReference type="EnsemblMetazoa" id="CLYHEMT007795.1">
    <property type="protein sequence ID" value="CLYHEMP007795.1"/>
    <property type="gene ID" value="CLYHEMG007795"/>
</dbReference>
<dbReference type="InterPro" id="IPR027417">
    <property type="entry name" value="P-loop_NTPase"/>
</dbReference>
<dbReference type="InterPro" id="IPR050227">
    <property type="entry name" value="Rab"/>
</dbReference>